<dbReference type="Pfam" id="PF02001">
    <property type="entry name" value="DUF134"/>
    <property type="match status" value="1"/>
</dbReference>
<evidence type="ECO:0000256" key="2">
    <source>
        <dbReference type="HAMAP-Rule" id="MF_00674"/>
    </source>
</evidence>
<evidence type="ECO:0000313" key="4">
    <source>
        <dbReference type="Proteomes" id="UP000824007"/>
    </source>
</evidence>
<dbReference type="Proteomes" id="UP000824007">
    <property type="component" value="Unassembled WGS sequence"/>
</dbReference>
<name>A0A9D1YP57_9FIRM</name>
<dbReference type="AlphaFoldDB" id="A0A9D1YP57"/>
<dbReference type="HAMAP" id="MF_00674">
    <property type="entry name" value="UPF0251"/>
    <property type="match status" value="1"/>
</dbReference>
<accession>A0A9D1YP57</accession>
<evidence type="ECO:0000313" key="3">
    <source>
        <dbReference type="EMBL" id="HIY60162.1"/>
    </source>
</evidence>
<comment type="caution">
    <text evidence="3">The sequence shown here is derived from an EMBL/GenBank/DDBJ whole genome shotgun (WGS) entry which is preliminary data.</text>
</comment>
<dbReference type="PANTHER" id="PTHR37478">
    <property type="match status" value="1"/>
</dbReference>
<evidence type="ECO:0000256" key="1">
    <source>
        <dbReference type="ARBA" id="ARBA00009350"/>
    </source>
</evidence>
<reference evidence="3" key="1">
    <citation type="journal article" date="2021" name="PeerJ">
        <title>Extensive microbial diversity within the chicken gut microbiome revealed by metagenomics and culture.</title>
        <authorList>
            <person name="Gilroy R."/>
            <person name="Ravi A."/>
            <person name="Getino M."/>
            <person name="Pursley I."/>
            <person name="Horton D.L."/>
            <person name="Alikhan N.F."/>
            <person name="Baker D."/>
            <person name="Gharbi K."/>
            <person name="Hall N."/>
            <person name="Watson M."/>
            <person name="Adriaenssens E.M."/>
            <person name="Foster-Nyarko E."/>
            <person name="Jarju S."/>
            <person name="Secka A."/>
            <person name="Antonio M."/>
            <person name="Oren A."/>
            <person name="Chaudhuri R.R."/>
            <person name="La Ragione R."/>
            <person name="Hildebrand F."/>
            <person name="Pallen M.J."/>
        </authorList>
    </citation>
    <scope>NUCLEOTIDE SEQUENCE</scope>
    <source>
        <strain evidence="3">ChiSxjej3B15-24422</strain>
    </source>
</reference>
<dbReference type="InterPro" id="IPR036388">
    <property type="entry name" value="WH-like_DNA-bd_sf"/>
</dbReference>
<dbReference type="InterPro" id="IPR002852">
    <property type="entry name" value="UPF0251"/>
</dbReference>
<dbReference type="EMBL" id="DXDD01000072">
    <property type="protein sequence ID" value="HIY60162.1"/>
    <property type="molecule type" value="Genomic_DNA"/>
</dbReference>
<organism evidence="3 4">
    <name type="scientific">Candidatus Eisenbergiella pullistercoris</name>
    <dbReference type="NCBI Taxonomy" id="2838555"/>
    <lineage>
        <taxon>Bacteria</taxon>
        <taxon>Bacillati</taxon>
        <taxon>Bacillota</taxon>
        <taxon>Clostridia</taxon>
        <taxon>Lachnospirales</taxon>
        <taxon>Lachnospiraceae</taxon>
        <taxon>Eisenbergiella</taxon>
    </lineage>
</organism>
<dbReference type="Gene3D" id="1.10.10.10">
    <property type="entry name" value="Winged helix-like DNA-binding domain superfamily/Winged helix DNA-binding domain"/>
    <property type="match status" value="1"/>
</dbReference>
<dbReference type="InterPro" id="IPR013324">
    <property type="entry name" value="RNA_pol_sigma_r3/r4-like"/>
</dbReference>
<proteinExistence type="inferred from homology"/>
<comment type="similarity">
    <text evidence="1 2">Belongs to the UPF0251 family.</text>
</comment>
<gene>
    <name evidence="3" type="ORF">H9831_05710</name>
</gene>
<protein>
    <recommendedName>
        <fullName evidence="2">UPF0251 protein H9831_05710</fullName>
    </recommendedName>
</protein>
<dbReference type="SUPFAM" id="SSF88659">
    <property type="entry name" value="Sigma3 and sigma4 domains of RNA polymerase sigma factors"/>
    <property type="match status" value="1"/>
</dbReference>
<sequence>MPRPPKERNVCCMPGICRFGPLSAEAPPLPAVRMTVDEYETIRLIDLEGCTQEECAKQMHVARSTVQMIYNEARRKSADCLVNGKPLVIGGGNYRLCNGAMRCSAGKCPMKRNCQKTNIRKGI</sequence>
<reference evidence="3" key="2">
    <citation type="submission" date="2021-04" db="EMBL/GenBank/DDBJ databases">
        <authorList>
            <person name="Gilroy R."/>
        </authorList>
    </citation>
    <scope>NUCLEOTIDE SEQUENCE</scope>
    <source>
        <strain evidence="3">ChiSxjej3B15-24422</strain>
    </source>
</reference>
<dbReference type="PANTHER" id="PTHR37478:SF2">
    <property type="entry name" value="UPF0251 PROTEIN TK0562"/>
    <property type="match status" value="1"/>
</dbReference>